<dbReference type="PROSITE" id="PS01163">
    <property type="entry name" value="GAL_P_UDP_TRANSF_II"/>
    <property type="match status" value="1"/>
</dbReference>
<dbReference type="UniPathway" id="UPA00214"/>
<dbReference type="PIRSF" id="PIRSF006005">
    <property type="entry name" value="GalT_BS"/>
    <property type="match status" value="1"/>
</dbReference>
<proteinExistence type="inferred from homology"/>
<dbReference type="AlphaFoldDB" id="A0A2R5HFA0"/>
<dbReference type="Proteomes" id="UP000245021">
    <property type="component" value="Unassembled WGS sequence"/>
</dbReference>
<dbReference type="HAMAP" id="MF_00571">
    <property type="entry name" value="GalP_UDP_trans"/>
    <property type="match status" value="1"/>
</dbReference>
<dbReference type="RefSeq" id="WP_109245149.1">
    <property type="nucleotide sequence ID" value="NZ_BFFO01000001.1"/>
</dbReference>
<dbReference type="OrthoDB" id="2293at2"/>
<dbReference type="EMBL" id="BFFO01000001">
    <property type="protein sequence ID" value="GBG95965.1"/>
    <property type="molecule type" value="Genomic_DNA"/>
</dbReference>
<dbReference type="PANTHER" id="PTHR39191">
    <property type="entry name" value="GALACTOSE-1-PHOSPHATE URIDYLYLTRANSFERASE"/>
    <property type="match status" value="1"/>
</dbReference>
<accession>A0A2R5HFA0</accession>
<evidence type="ECO:0000256" key="2">
    <source>
        <dbReference type="ARBA" id="ARBA00004496"/>
    </source>
</evidence>
<sequence length="489" mass="55223">MNPYQLITAFVELAVKNGAAEPEDKLYLRNQLLHFLGLNDWQETEPMTADSLELLDGLMAVASENGAYALGQEDFYQEALMDFITPRPSRVNRDFWEAYQASPEEATDYFYGLAKTVNQVKTREVARNIAYSYPSKYGELEITINLSKPEKDPKAIAAAKNQASSSYPLCALCMENEGFYGDAHKAARSNHRIVRLELGGQDWGFQYSPYAYYNEHSIVLNQKHQPMKINRTSFENLLSFLEKFPHYMIGSNADLPIVGGSILSHDHYQAGCHDFPMAKAGLRETFSLEQFPNLEAGIVNWPMSVIRLTSSDKAELLDASDYILSQWRSYSDEARMIKAVDADGTLHHTITPIARMRAGHFEMDLVLRDNNVSEAYPDGIFHPHQDKFHIKKENIGLIEVMGLAILPPRLKSELEEVEKYLLGQENKIAEIHKAWADQLKATENISPEHVKCIVQQAVGQVFMEVLEDAAVFKADADGKAGFQKFIESL</sequence>
<evidence type="ECO:0000256" key="9">
    <source>
        <dbReference type="ARBA" id="ARBA00023277"/>
    </source>
</evidence>
<dbReference type="NCBIfam" id="TIGR01239">
    <property type="entry name" value="galT_2"/>
    <property type="match status" value="1"/>
</dbReference>
<gene>
    <name evidence="13" type="primary">galT_1</name>
    <name evidence="10" type="synonym">galT</name>
    <name evidence="13" type="ORF">NtB2_00067</name>
</gene>
<dbReference type="InterPro" id="IPR005849">
    <property type="entry name" value="GalP_Utransf_N"/>
</dbReference>
<evidence type="ECO:0000259" key="12">
    <source>
        <dbReference type="Pfam" id="PF02744"/>
    </source>
</evidence>
<keyword evidence="8 10" id="KW-0299">Galactose metabolism</keyword>
<dbReference type="GO" id="GO:0005737">
    <property type="term" value="C:cytoplasm"/>
    <property type="evidence" value="ECO:0007669"/>
    <property type="project" value="UniProtKB-SubCell"/>
</dbReference>
<dbReference type="Pfam" id="PF02744">
    <property type="entry name" value="GalP_UDP_tr_C"/>
    <property type="match status" value="1"/>
</dbReference>
<comment type="similarity">
    <text evidence="4 10">Belongs to the galactose-1-phosphate uridylyltransferase type 2 family.</text>
</comment>
<reference evidence="13 14" key="1">
    <citation type="journal article" date="2018" name="Genome Announc.">
        <title>Draft Genome Sequence of Lactococcus sp. Strain NtB2 (JCM 32569), Isolated from the Gut of the Higher Termite Nasutitermes takasagoensis.</title>
        <authorList>
            <person name="Noda S."/>
            <person name="Aihara C."/>
            <person name="Yuki M."/>
            <person name="Ohkuma M."/>
        </authorList>
    </citation>
    <scope>NUCLEOTIDE SEQUENCE [LARGE SCALE GENOMIC DNA]</scope>
    <source>
        <strain evidence="13 14">NtB2</strain>
    </source>
</reference>
<dbReference type="GO" id="GO:0006012">
    <property type="term" value="P:galactose metabolic process"/>
    <property type="evidence" value="ECO:0007669"/>
    <property type="project" value="UniProtKB-UniRule"/>
</dbReference>
<dbReference type="EC" id="2.7.7.12" evidence="10"/>
<evidence type="ECO:0000259" key="11">
    <source>
        <dbReference type="Pfam" id="PF01087"/>
    </source>
</evidence>
<dbReference type="Pfam" id="PF01087">
    <property type="entry name" value="GalP_UDP_transf"/>
    <property type="match status" value="1"/>
</dbReference>
<feature type="domain" description="Galactose-1-phosphate uridyl transferase C-terminal" evidence="12">
    <location>
        <begin position="242"/>
        <end position="436"/>
    </location>
</feature>
<evidence type="ECO:0000313" key="13">
    <source>
        <dbReference type="EMBL" id="GBG95965.1"/>
    </source>
</evidence>
<dbReference type="InterPro" id="IPR023425">
    <property type="entry name" value="GalP_uridyl_Trfase_II_CS"/>
</dbReference>
<evidence type="ECO:0000256" key="5">
    <source>
        <dbReference type="ARBA" id="ARBA00022490"/>
    </source>
</evidence>
<comment type="caution">
    <text evidence="13">The sequence shown here is derived from an EMBL/GenBank/DDBJ whole genome shotgun (WGS) entry which is preliminary data.</text>
</comment>
<dbReference type="NCBIfam" id="NF003629">
    <property type="entry name" value="PRK05270.1-2"/>
    <property type="match status" value="1"/>
</dbReference>
<evidence type="ECO:0000256" key="1">
    <source>
        <dbReference type="ARBA" id="ARBA00001107"/>
    </source>
</evidence>
<keyword evidence="14" id="KW-1185">Reference proteome</keyword>
<evidence type="ECO:0000256" key="3">
    <source>
        <dbReference type="ARBA" id="ARBA00004947"/>
    </source>
</evidence>
<comment type="catalytic activity">
    <reaction evidence="1 10">
        <text>alpha-D-galactose 1-phosphate + UDP-alpha-D-glucose = alpha-D-glucose 1-phosphate + UDP-alpha-D-galactose</text>
        <dbReference type="Rhea" id="RHEA:13989"/>
        <dbReference type="ChEBI" id="CHEBI:58336"/>
        <dbReference type="ChEBI" id="CHEBI:58601"/>
        <dbReference type="ChEBI" id="CHEBI:58885"/>
        <dbReference type="ChEBI" id="CHEBI:66914"/>
        <dbReference type="EC" id="2.7.7.12"/>
    </reaction>
</comment>
<dbReference type="GO" id="GO:0008108">
    <property type="term" value="F:UDP-glucose:hexose-1-phosphate uridylyltransferase activity"/>
    <property type="evidence" value="ECO:0007669"/>
    <property type="project" value="UniProtKB-UniRule"/>
</dbReference>
<comment type="pathway">
    <text evidence="3 10">Carbohydrate metabolism; galactose metabolism.</text>
</comment>
<organism evidence="13 14">
    <name type="scientific">Lactococcus termiticola</name>
    <dbReference type="NCBI Taxonomy" id="2169526"/>
    <lineage>
        <taxon>Bacteria</taxon>
        <taxon>Bacillati</taxon>
        <taxon>Bacillota</taxon>
        <taxon>Bacilli</taxon>
        <taxon>Lactobacillales</taxon>
        <taxon>Streptococcaceae</taxon>
        <taxon>Lactococcus</taxon>
    </lineage>
</organism>
<evidence type="ECO:0000256" key="7">
    <source>
        <dbReference type="ARBA" id="ARBA00022695"/>
    </source>
</evidence>
<evidence type="ECO:0000313" key="14">
    <source>
        <dbReference type="Proteomes" id="UP000245021"/>
    </source>
</evidence>
<evidence type="ECO:0000256" key="10">
    <source>
        <dbReference type="HAMAP-Rule" id="MF_00571"/>
    </source>
</evidence>
<dbReference type="InterPro" id="IPR005850">
    <property type="entry name" value="GalP_Utransf_C"/>
</dbReference>
<evidence type="ECO:0000256" key="4">
    <source>
        <dbReference type="ARBA" id="ARBA00008706"/>
    </source>
</evidence>
<keyword evidence="7 10" id="KW-0548">Nucleotidyltransferase</keyword>
<dbReference type="PANTHER" id="PTHR39191:SF1">
    <property type="entry name" value="DUF4922 DOMAIN-CONTAINING PROTEIN"/>
    <property type="match status" value="1"/>
</dbReference>
<protein>
    <recommendedName>
        <fullName evidence="10">Galactose-1-phosphate uridylyltransferase</fullName>
        <shortName evidence="10">Gal-1-P uridylyltransferase</shortName>
        <ecNumber evidence="10">2.7.7.12</ecNumber>
    </recommendedName>
    <alternativeName>
        <fullName evidence="10">UDP-glucose--hexose-1-phosphate uridylyltransferase</fullName>
    </alternativeName>
</protein>
<keyword evidence="6 10" id="KW-0808">Transferase</keyword>
<evidence type="ECO:0000256" key="8">
    <source>
        <dbReference type="ARBA" id="ARBA00023144"/>
    </source>
</evidence>
<dbReference type="NCBIfam" id="NF003633">
    <property type="entry name" value="PRK05270.2-2"/>
    <property type="match status" value="1"/>
</dbReference>
<evidence type="ECO:0000256" key="6">
    <source>
        <dbReference type="ARBA" id="ARBA00022679"/>
    </source>
</evidence>
<name>A0A2R5HFA0_9LACT</name>
<keyword evidence="5 10" id="KW-0963">Cytoplasm</keyword>
<dbReference type="InterPro" id="IPR000766">
    <property type="entry name" value="GalP_uridyl_Trfase_II"/>
</dbReference>
<feature type="domain" description="Galactose-1-phosphate uridyl transferase N-terminal" evidence="11">
    <location>
        <begin position="21"/>
        <end position="226"/>
    </location>
</feature>
<comment type="subcellular location">
    <subcellularLocation>
        <location evidence="2 10">Cytoplasm</location>
    </subcellularLocation>
</comment>
<keyword evidence="9 10" id="KW-0119">Carbohydrate metabolism</keyword>